<proteinExistence type="inferred from homology"/>
<evidence type="ECO:0000256" key="2">
    <source>
        <dbReference type="ARBA" id="ARBA00022490"/>
    </source>
</evidence>
<dbReference type="GO" id="GO:0005874">
    <property type="term" value="C:microtubule"/>
    <property type="evidence" value="ECO:0007669"/>
    <property type="project" value="UniProtKB-KW"/>
</dbReference>
<keyword evidence="8" id="KW-1185">Reference proteome</keyword>
<sequence length="927" mass="109342">MSIRLSAEIVDPLKDLITEISNFEEASEPFKFVLRHFVIKLSECNTMYFPNKREIDENINGMSEKYCFHGFTTQANALKTAYKTYIPDLLLETETMNRLNVIKFLLCMSNSPTNHFLNHPDLVIEQPMENEDEIDWAEYLNEGMDKYRPLYEDSSDEDCSFGDQLNTNVDISDSRICPLTQIKSMENICVMDLRSNREELLITIQHSWYNEESFCMEPESEEREANIGILWENYLKEQVQGLIPLSYPSIISEYKVIREILWQLFYPHTSSTIEIVGNSIRPRPDVTLASVRTYAFYTFMNEFVSYIELLNFFRDFKDLMINDLEQDNFTICRTYQNYCNSISDLLDPVYNKLSQLELEVRQQEKTYTLINLAENLKDIFKPVQILKQIHDEIIVNPANASPVTCASTLIGKLHESLNFTCNKLEQDIKLTLFMQTCYHYINLVDFWLMKDDLPDYIGEFVIERKTRSDRLQAQFVVRSLDETSQSNSFLDIFRKKLSKIGFNIHFLRLLGKYDLIGNCQIPIYDEFIRDSFQKIHEINNTKPEEQLYEEIDQNKESLAIKDSLIFPVISIANIEIQKLENLVDVEDGFLMAAFADFFVKKPKESHRKKTFSFFERVSQSTTFLFPKTHLFEDVLINILDRRFTVSGLIVKNLLSTEHLLEKQFQFLRHLYMFFDDIIFPFYRRIFEKTESSNKSWANDIWLTSHLHDIFMDIYPEFYEKCSVQVKDGWVSCTDALSACNLINVNYEIPWPLNNIIKQEQMNYYKEIFKFLLQLKWALHTINHLVFADLGINKKTTRKNLITSKLIRLKFCLINILNSLQHFLFGFAFSKSLTKFELDFEKAYDLNTLIESHDCFIQSVFKTVSELKTKMLDKEKNSNVLLCVKLLKDIWNDRNYVNSERINSCNVMYEKLLNNISPILFPVHIYHC</sequence>
<name>A0ABD1EUR8_HYPHA</name>
<evidence type="ECO:0000313" key="7">
    <source>
        <dbReference type="EMBL" id="KAL1502501.1"/>
    </source>
</evidence>
<dbReference type="Proteomes" id="UP001566132">
    <property type="component" value="Unassembled WGS sequence"/>
</dbReference>
<dbReference type="EMBL" id="JBDJPC010000005">
    <property type="protein sequence ID" value="KAL1502501.1"/>
    <property type="molecule type" value="Genomic_DNA"/>
</dbReference>
<dbReference type="Pfam" id="PF04130">
    <property type="entry name" value="GCP_C_terminal"/>
    <property type="match status" value="1"/>
</dbReference>
<comment type="similarity">
    <text evidence="1 5">Belongs to the TUBGCP family.</text>
</comment>
<comment type="caution">
    <text evidence="7">The sequence shown here is derived from an EMBL/GenBank/DDBJ whole genome shotgun (WGS) entry which is preliminary data.</text>
</comment>
<dbReference type="Gene3D" id="1.20.120.1900">
    <property type="entry name" value="Gamma-tubulin complex, C-terminal domain"/>
    <property type="match status" value="1"/>
</dbReference>
<evidence type="ECO:0000256" key="3">
    <source>
        <dbReference type="ARBA" id="ARBA00022701"/>
    </source>
</evidence>
<dbReference type="InterPro" id="IPR007259">
    <property type="entry name" value="GCP"/>
</dbReference>
<dbReference type="GO" id="GO:0005815">
    <property type="term" value="C:microtubule organizing center"/>
    <property type="evidence" value="ECO:0007669"/>
    <property type="project" value="UniProtKB-SubCell"/>
</dbReference>
<evidence type="ECO:0000256" key="4">
    <source>
        <dbReference type="ARBA" id="ARBA00023212"/>
    </source>
</evidence>
<feature type="domain" description="Gamma tubulin complex component C-terminal" evidence="6">
    <location>
        <begin position="734"/>
        <end position="863"/>
    </location>
</feature>
<organism evidence="7 8">
    <name type="scientific">Hypothenemus hampei</name>
    <name type="common">Coffee berry borer</name>
    <dbReference type="NCBI Taxonomy" id="57062"/>
    <lineage>
        <taxon>Eukaryota</taxon>
        <taxon>Metazoa</taxon>
        <taxon>Ecdysozoa</taxon>
        <taxon>Arthropoda</taxon>
        <taxon>Hexapoda</taxon>
        <taxon>Insecta</taxon>
        <taxon>Pterygota</taxon>
        <taxon>Neoptera</taxon>
        <taxon>Endopterygota</taxon>
        <taxon>Coleoptera</taxon>
        <taxon>Polyphaga</taxon>
        <taxon>Cucujiformia</taxon>
        <taxon>Curculionidae</taxon>
        <taxon>Scolytinae</taxon>
        <taxon>Hypothenemus</taxon>
    </lineage>
</organism>
<keyword evidence="2 5" id="KW-0963">Cytoplasm</keyword>
<dbReference type="InterPro" id="IPR042241">
    <property type="entry name" value="GCP_C_sf"/>
</dbReference>
<accession>A0ABD1EUR8</accession>
<gene>
    <name evidence="7" type="ORF">ABEB36_007635</name>
</gene>
<evidence type="ECO:0000256" key="1">
    <source>
        <dbReference type="ARBA" id="ARBA00010337"/>
    </source>
</evidence>
<dbReference type="PANTHER" id="PTHR19302:SF33">
    <property type="entry name" value="GAMMA-TUBULIN COMPLEX COMPONENT 5"/>
    <property type="match status" value="1"/>
</dbReference>
<protein>
    <recommendedName>
        <fullName evidence="5">Gamma-tubulin complex component</fullName>
    </recommendedName>
</protein>
<reference evidence="7 8" key="1">
    <citation type="submission" date="2024-05" db="EMBL/GenBank/DDBJ databases">
        <title>Genetic variation in Jamaican populations of the coffee berry borer (Hypothenemus hampei).</title>
        <authorList>
            <person name="Errbii M."/>
            <person name="Myrie A."/>
        </authorList>
    </citation>
    <scope>NUCLEOTIDE SEQUENCE [LARGE SCALE GENOMIC DNA]</scope>
    <source>
        <strain evidence="7">JA-Hopewell-2020-01-JO</strain>
        <tissue evidence="7">Whole body</tissue>
    </source>
</reference>
<dbReference type="AlphaFoldDB" id="A0ABD1EUR8"/>
<keyword evidence="4 5" id="KW-0206">Cytoskeleton</keyword>
<dbReference type="PANTHER" id="PTHR19302">
    <property type="entry name" value="GAMMA TUBULIN COMPLEX PROTEIN"/>
    <property type="match status" value="1"/>
</dbReference>
<evidence type="ECO:0000313" key="8">
    <source>
        <dbReference type="Proteomes" id="UP001566132"/>
    </source>
</evidence>
<evidence type="ECO:0000259" key="6">
    <source>
        <dbReference type="Pfam" id="PF04130"/>
    </source>
</evidence>
<comment type="subcellular location">
    <subcellularLocation>
        <location evidence="5">Cytoplasm</location>
        <location evidence="5">Cytoskeleton</location>
        <location evidence="5">Microtubule organizing center</location>
    </subcellularLocation>
</comment>
<keyword evidence="3 5" id="KW-0493">Microtubule</keyword>
<evidence type="ECO:0000256" key="5">
    <source>
        <dbReference type="RuleBase" id="RU363050"/>
    </source>
</evidence>
<dbReference type="InterPro" id="IPR040457">
    <property type="entry name" value="GCP_C"/>
</dbReference>